<dbReference type="GeneID" id="125777017"/>
<evidence type="ECO:0000256" key="1">
    <source>
        <dbReference type="SAM" id="MobiDB-lite"/>
    </source>
</evidence>
<organism evidence="3 4">
    <name type="scientific">Bactrocera dorsalis</name>
    <name type="common">Oriental fruit fly</name>
    <name type="synonym">Dacus dorsalis</name>
    <dbReference type="NCBI Taxonomy" id="27457"/>
    <lineage>
        <taxon>Eukaryota</taxon>
        <taxon>Metazoa</taxon>
        <taxon>Ecdysozoa</taxon>
        <taxon>Arthropoda</taxon>
        <taxon>Hexapoda</taxon>
        <taxon>Insecta</taxon>
        <taxon>Pterygota</taxon>
        <taxon>Neoptera</taxon>
        <taxon>Endopterygota</taxon>
        <taxon>Diptera</taxon>
        <taxon>Brachycera</taxon>
        <taxon>Muscomorpha</taxon>
        <taxon>Tephritoidea</taxon>
        <taxon>Tephritidae</taxon>
        <taxon>Bactrocera</taxon>
        <taxon>Bactrocera</taxon>
    </lineage>
</organism>
<dbReference type="InterPro" id="IPR039353">
    <property type="entry name" value="TF_Adf1"/>
</dbReference>
<feature type="domain" description="MADF" evidence="2">
    <location>
        <begin position="5"/>
        <end position="94"/>
    </location>
</feature>
<reference evidence="3" key="1">
    <citation type="submission" date="2025-05" db="UniProtKB">
        <authorList>
            <consortium name="RefSeq"/>
        </authorList>
    </citation>
    <scope>NUCLEOTIDE SEQUENCE [LARGE SCALE GENOMIC DNA]</scope>
</reference>
<dbReference type="PANTHER" id="PTHR12243">
    <property type="entry name" value="MADF DOMAIN TRANSCRIPTION FACTOR"/>
    <property type="match status" value="1"/>
</dbReference>
<feature type="region of interest" description="Disordered" evidence="1">
    <location>
        <begin position="116"/>
        <end position="195"/>
    </location>
</feature>
<feature type="compositionally biased region" description="Low complexity" evidence="1">
    <location>
        <begin position="155"/>
        <end position="171"/>
    </location>
</feature>
<evidence type="ECO:0000313" key="4">
    <source>
        <dbReference type="RefSeq" id="XP_049306746.1"/>
    </source>
</evidence>
<dbReference type="InterPro" id="IPR006578">
    <property type="entry name" value="MADF-dom"/>
</dbReference>
<sequence length="264" mass="29500">MDDEKLISLVESRSELYDKSNKFYKLQSRKDGVWNEIGRELNASGEMCRRRWLTLRDRYGREARKANAPSGSGTEFQRQWHPLDSMKFLKPHILPRPIRFSHNICVNNIATATGQSTDETVVQGDAQEESPPLWPLSPIGISPQSPSPPFPVAQSIPSPSPSASTSVPSPSCYTQVANNRGRKRGSSGPTSSEIDQKMIEAIEVFKHKIESIQPTQQTQQQQSTNPAVKSFTSLMASILNKMDEAKQTRAMEKALQAVFDVQNE</sequence>
<evidence type="ECO:0000259" key="2">
    <source>
        <dbReference type="PROSITE" id="PS51029"/>
    </source>
</evidence>
<keyword evidence="3" id="KW-1185">Reference proteome</keyword>
<dbReference type="PANTHER" id="PTHR12243:SF67">
    <property type="entry name" value="COREPRESSOR OF PANGOLIN, ISOFORM A-RELATED"/>
    <property type="match status" value="1"/>
</dbReference>
<dbReference type="Pfam" id="PF10545">
    <property type="entry name" value="MADF_DNA_bdg"/>
    <property type="match status" value="1"/>
</dbReference>
<protein>
    <submittedName>
        <fullName evidence="4">Transcription factor Adf-1-like</fullName>
    </submittedName>
</protein>
<reference evidence="4" key="2">
    <citation type="submission" date="2025-08" db="UniProtKB">
        <authorList>
            <consortium name="RefSeq"/>
        </authorList>
    </citation>
    <scope>IDENTIFICATION</scope>
    <source>
        <tissue evidence="4">Adult</tissue>
    </source>
</reference>
<evidence type="ECO:0000313" key="3">
    <source>
        <dbReference type="Proteomes" id="UP001652620"/>
    </source>
</evidence>
<proteinExistence type="predicted"/>
<name>A0ABM3JBZ5_BACDO</name>
<dbReference type="Proteomes" id="UP001652620">
    <property type="component" value="Chromosome 1"/>
</dbReference>
<dbReference type="PROSITE" id="PS51029">
    <property type="entry name" value="MADF"/>
    <property type="match status" value="1"/>
</dbReference>
<gene>
    <name evidence="4" type="primary">LOC125777017</name>
</gene>
<dbReference type="SMART" id="SM00595">
    <property type="entry name" value="MADF"/>
    <property type="match status" value="1"/>
</dbReference>
<accession>A0ABM3JBZ5</accession>
<dbReference type="RefSeq" id="XP_049306746.1">
    <property type="nucleotide sequence ID" value="XM_049450789.1"/>
</dbReference>